<gene>
    <name evidence="3" type="primary">cheD</name>
    <name evidence="4" type="ORF">EDE11_101212</name>
</gene>
<accession>A0ABY2CSM2</accession>
<organism evidence="4 5">
    <name type="scientific">Methylomonas methanica</name>
    <dbReference type="NCBI Taxonomy" id="421"/>
    <lineage>
        <taxon>Bacteria</taxon>
        <taxon>Pseudomonadati</taxon>
        <taxon>Pseudomonadota</taxon>
        <taxon>Gammaproteobacteria</taxon>
        <taxon>Methylococcales</taxon>
        <taxon>Methylococcaceae</taxon>
        <taxon>Methylomonas</taxon>
    </lineage>
</organism>
<dbReference type="InterPro" id="IPR038592">
    <property type="entry name" value="CheD-like_sf"/>
</dbReference>
<dbReference type="PANTHER" id="PTHR35147">
    <property type="entry name" value="CHEMORECEPTOR GLUTAMINE DEAMIDASE CHED-RELATED"/>
    <property type="match status" value="1"/>
</dbReference>
<dbReference type="Pfam" id="PF03975">
    <property type="entry name" value="CheD"/>
    <property type="match status" value="1"/>
</dbReference>
<keyword evidence="1 3" id="KW-0145">Chemotaxis</keyword>
<dbReference type="Proteomes" id="UP000295649">
    <property type="component" value="Unassembled WGS sequence"/>
</dbReference>
<evidence type="ECO:0000256" key="2">
    <source>
        <dbReference type="ARBA" id="ARBA00022801"/>
    </source>
</evidence>
<dbReference type="HAMAP" id="MF_01440">
    <property type="entry name" value="CheD"/>
    <property type="match status" value="1"/>
</dbReference>
<comment type="catalytic activity">
    <reaction evidence="3">
        <text>L-glutaminyl-[protein] + H2O = L-glutamyl-[protein] + NH4(+)</text>
        <dbReference type="Rhea" id="RHEA:16441"/>
        <dbReference type="Rhea" id="RHEA-COMP:10207"/>
        <dbReference type="Rhea" id="RHEA-COMP:10208"/>
        <dbReference type="ChEBI" id="CHEBI:15377"/>
        <dbReference type="ChEBI" id="CHEBI:28938"/>
        <dbReference type="ChEBI" id="CHEBI:29973"/>
        <dbReference type="ChEBI" id="CHEBI:30011"/>
        <dbReference type="EC" id="3.5.1.44"/>
    </reaction>
</comment>
<keyword evidence="4" id="KW-0675">Receptor</keyword>
<dbReference type="PANTHER" id="PTHR35147:SF2">
    <property type="entry name" value="CHEMORECEPTOR GLUTAMINE DEAMIDASE CHED-RELATED"/>
    <property type="match status" value="1"/>
</dbReference>
<name>A0ABY2CSM2_METMH</name>
<dbReference type="InterPro" id="IPR005659">
    <property type="entry name" value="Chemorcpt_Glu_NH3ase_CheD"/>
</dbReference>
<comment type="caution">
    <text evidence="4">The sequence shown here is derived from an EMBL/GenBank/DDBJ whole genome shotgun (WGS) entry which is preliminary data.</text>
</comment>
<comment type="similarity">
    <text evidence="3">Belongs to the CheD family.</text>
</comment>
<evidence type="ECO:0000313" key="5">
    <source>
        <dbReference type="Proteomes" id="UP000295649"/>
    </source>
</evidence>
<dbReference type="InterPro" id="IPR011324">
    <property type="entry name" value="Cytotoxic_necrot_fac-like_cat"/>
</dbReference>
<keyword evidence="5" id="KW-1185">Reference proteome</keyword>
<evidence type="ECO:0000256" key="1">
    <source>
        <dbReference type="ARBA" id="ARBA00022500"/>
    </source>
</evidence>
<evidence type="ECO:0000256" key="3">
    <source>
        <dbReference type="HAMAP-Rule" id="MF_01440"/>
    </source>
</evidence>
<dbReference type="SUPFAM" id="SSF64438">
    <property type="entry name" value="CNF1/YfiH-like putative cysteine hydrolases"/>
    <property type="match status" value="1"/>
</dbReference>
<reference evidence="4 5" key="1">
    <citation type="submission" date="2019-03" db="EMBL/GenBank/DDBJ databases">
        <title>Systems level insights into methane cycling in arid and semi-arid ecosystems.</title>
        <authorList>
            <person name="Kalyuzhnaya M."/>
        </authorList>
    </citation>
    <scope>NUCLEOTIDE SEQUENCE [LARGE SCALE GENOMIC DNA]</scope>
    <source>
        <strain evidence="4 5">S-1</strain>
    </source>
</reference>
<dbReference type="CDD" id="cd16352">
    <property type="entry name" value="CheD"/>
    <property type="match status" value="1"/>
</dbReference>
<dbReference type="RefSeq" id="WP_243692527.1">
    <property type="nucleotide sequence ID" value="NZ_SMCN01000001.1"/>
</dbReference>
<dbReference type="Gene3D" id="3.30.1330.200">
    <property type="match status" value="1"/>
</dbReference>
<keyword evidence="2 3" id="KW-0378">Hydrolase</keyword>
<protein>
    <recommendedName>
        <fullName evidence="3">Probable chemoreceptor glutamine deamidase CheD</fullName>
        <ecNumber evidence="3">3.5.1.44</ecNumber>
    </recommendedName>
</protein>
<sequence length="267" mass="30567">MAVAMYPQKHSETYYDPHQRLRAFKITPGEYCVVNSGEVIVTVLGSCVIACIRDRRQGIGGMYQFMVVNVNEDQPLNRRMENMATAGMDSFIDHLVNMGAEEGRLEAKVFGGGNILNGMQRNNAGARSAQFLRGYLANRNIPVVADDMLDIYPRKVYFFPETGEVLVKKLPESRYFCRKIFSGIPLEKNRQKLRDRLCLRRPDSSASPRFDPARGSKPRLSHDLTPFREALQVFSASLRKPARRYGYRGLKIFTSLSLRFQDFQRRI</sequence>
<dbReference type="EC" id="3.5.1.44" evidence="3"/>
<evidence type="ECO:0000313" key="4">
    <source>
        <dbReference type="EMBL" id="TCV88422.1"/>
    </source>
</evidence>
<dbReference type="EMBL" id="SMCN01000001">
    <property type="protein sequence ID" value="TCV88422.1"/>
    <property type="molecule type" value="Genomic_DNA"/>
</dbReference>
<comment type="function">
    <text evidence="3">Probably deamidates glutamine residues to glutamate on methyl-accepting chemotaxis receptors (MCPs), playing an important role in chemotaxis.</text>
</comment>
<proteinExistence type="inferred from homology"/>